<dbReference type="Proteomes" id="UP000014962">
    <property type="component" value="Unassembled WGS sequence"/>
</dbReference>
<evidence type="ECO:0000313" key="6">
    <source>
        <dbReference type="Proteomes" id="UP000014962"/>
    </source>
</evidence>
<organism evidence="5 6">
    <name type="scientific">Winogradskyella psychrotolerans RS-3</name>
    <dbReference type="NCBI Taxonomy" id="641526"/>
    <lineage>
        <taxon>Bacteria</taxon>
        <taxon>Pseudomonadati</taxon>
        <taxon>Bacteroidota</taxon>
        <taxon>Flavobacteriia</taxon>
        <taxon>Flavobacteriales</taxon>
        <taxon>Flavobacteriaceae</taxon>
        <taxon>Winogradskyella</taxon>
    </lineage>
</organism>
<dbReference type="Pfam" id="PF00535">
    <property type="entry name" value="Glycos_transf_2"/>
    <property type="match status" value="1"/>
</dbReference>
<dbReference type="STRING" id="641526.ADIWIN_0286"/>
<feature type="domain" description="Glycosyltransferase 2-like" evidence="4">
    <location>
        <begin position="20"/>
        <end position="113"/>
    </location>
</feature>
<evidence type="ECO:0000256" key="2">
    <source>
        <dbReference type="ARBA" id="ARBA00022676"/>
    </source>
</evidence>
<dbReference type="PANTHER" id="PTHR43179:SF12">
    <property type="entry name" value="GALACTOFURANOSYLTRANSFERASE GLFT2"/>
    <property type="match status" value="1"/>
</dbReference>
<keyword evidence="6" id="KW-1185">Reference proteome</keyword>
<dbReference type="EMBL" id="ATMR01000012">
    <property type="protein sequence ID" value="EPR74696.1"/>
    <property type="molecule type" value="Genomic_DNA"/>
</dbReference>
<dbReference type="SUPFAM" id="SSF53448">
    <property type="entry name" value="Nucleotide-diphospho-sugar transferases"/>
    <property type="match status" value="1"/>
</dbReference>
<accession>S7VX72</accession>
<sequence>MKLTVVILAMTTTEGFFNMTSECISSLCESEENLEKEIIIVESNKNYSTSGFVYPDFVKIIIPSFTFNFHKFLNVGIKAATGDYIALCNNDLIFQDSWFSEILLVGQAHNEIMSFSPVGKIEVDNSLDASFEIGYKVMTHVKGWCIVVKKELFHKINLLDETFDFYFADNDYAMTLKSRNIKHALVYKSHVVHLEKQSTDKIKNNESINPDILSKYKIPKYLNEKKYEWVFNNEKNLSGFLKFHNKWGSPNFLYKKNKLADILIKNKLGYLVRFFLKLN</sequence>
<reference evidence="5 6" key="1">
    <citation type="journal article" date="2013" name="Genome Announc.">
        <title>Draft Genome Sequence of Winogradskyella psychrotolerans RS-3T, Isolated from the Marine Transect of Kongsfjorden, Ny-Alesund, Svalbard, Arctic Ocean.</title>
        <authorList>
            <person name="Kumar Pinnaka A."/>
            <person name="Ara S."/>
            <person name="Singh A."/>
            <person name="Shivaji S."/>
        </authorList>
    </citation>
    <scope>NUCLEOTIDE SEQUENCE [LARGE SCALE GENOMIC DNA]</scope>
    <source>
        <strain evidence="5 6">RS-3</strain>
    </source>
</reference>
<name>S7VX72_9FLAO</name>
<comment type="caution">
    <text evidence="5">The sequence shown here is derived from an EMBL/GenBank/DDBJ whole genome shotgun (WGS) entry which is preliminary data.</text>
</comment>
<dbReference type="eggNOG" id="COG1216">
    <property type="taxonomic scope" value="Bacteria"/>
</dbReference>
<dbReference type="RefSeq" id="WP_020896967.1">
    <property type="nucleotide sequence ID" value="NZ_ATMR01000012.1"/>
</dbReference>
<gene>
    <name evidence="5" type="ORF">ADIWIN_0286</name>
</gene>
<protein>
    <recommendedName>
        <fullName evidence="4">Glycosyltransferase 2-like domain-containing protein</fullName>
    </recommendedName>
</protein>
<evidence type="ECO:0000259" key="4">
    <source>
        <dbReference type="Pfam" id="PF00535"/>
    </source>
</evidence>
<dbReference type="GO" id="GO:0016757">
    <property type="term" value="F:glycosyltransferase activity"/>
    <property type="evidence" value="ECO:0007669"/>
    <property type="project" value="UniProtKB-KW"/>
</dbReference>
<keyword evidence="3" id="KW-0808">Transferase</keyword>
<evidence type="ECO:0000313" key="5">
    <source>
        <dbReference type="EMBL" id="EPR74696.1"/>
    </source>
</evidence>
<comment type="similarity">
    <text evidence="1">Belongs to the glycosyltransferase 2 family.</text>
</comment>
<dbReference type="OrthoDB" id="6836202at2"/>
<dbReference type="InterPro" id="IPR001173">
    <property type="entry name" value="Glyco_trans_2-like"/>
</dbReference>
<evidence type="ECO:0000256" key="1">
    <source>
        <dbReference type="ARBA" id="ARBA00006739"/>
    </source>
</evidence>
<dbReference type="PANTHER" id="PTHR43179">
    <property type="entry name" value="RHAMNOSYLTRANSFERASE WBBL"/>
    <property type="match status" value="1"/>
</dbReference>
<keyword evidence="2" id="KW-0328">Glycosyltransferase</keyword>
<proteinExistence type="inferred from homology"/>
<dbReference type="Gene3D" id="3.90.550.10">
    <property type="entry name" value="Spore Coat Polysaccharide Biosynthesis Protein SpsA, Chain A"/>
    <property type="match status" value="1"/>
</dbReference>
<dbReference type="AlphaFoldDB" id="S7VX72"/>
<dbReference type="InterPro" id="IPR029044">
    <property type="entry name" value="Nucleotide-diphossugar_trans"/>
</dbReference>
<evidence type="ECO:0000256" key="3">
    <source>
        <dbReference type="ARBA" id="ARBA00022679"/>
    </source>
</evidence>